<dbReference type="STRING" id="259564.Mbur_1246"/>
<feature type="compositionally biased region" description="Basic and acidic residues" evidence="4">
    <location>
        <begin position="1"/>
        <end position="10"/>
    </location>
</feature>
<accession>Q12WK8</accession>
<proteinExistence type="predicted"/>
<evidence type="ECO:0000313" key="7">
    <source>
        <dbReference type="Proteomes" id="UP000001979"/>
    </source>
</evidence>
<dbReference type="OrthoDB" id="121879at2157"/>
<keyword evidence="6" id="KW-0282">Flagellum</keyword>
<feature type="region of interest" description="Disordered" evidence="4">
    <location>
        <begin position="305"/>
        <end position="327"/>
    </location>
</feature>
<feature type="compositionally biased region" description="Basic and acidic residues" evidence="4">
    <location>
        <begin position="55"/>
        <end position="67"/>
    </location>
</feature>
<comment type="subcellular location">
    <subcellularLocation>
        <location evidence="1">Archaeal flagellum</location>
    </subcellularLocation>
</comment>
<feature type="coiled-coil region" evidence="3">
    <location>
        <begin position="429"/>
        <end position="477"/>
    </location>
</feature>
<dbReference type="GO" id="GO:0097589">
    <property type="term" value="C:archaeal-type flagellum"/>
    <property type="evidence" value="ECO:0007669"/>
    <property type="project" value="UniProtKB-SubCell"/>
</dbReference>
<dbReference type="InterPro" id="IPR052494">
    <property type="entry name" value="Flagella_assembly_related"/>
</dbReference>
<dbReference type="PANTHER" id="PTHR40698:SF1">
    <property type="entry name" value="FLAGELLA-RELATED PROTEIN D-RELATED"/>
    <property type="match status" value="1"/>
</dbReference>
<dbReference type="GeneID" id="3998570"/>
<dbReference type="EMBL" id="CP000300">
    <property type="protein sequence ID" value="ABE52168.1"/>
    <property type="molecule type" value="Genomic_DNA"/>
</dbReference>
<dbReference type="SUPFAM" id="SSF46579">
    <property type="entry name" value="Prefoldin"/>
    <property type="match status" value="1"/>
</dbReference>
<sequence length="706" mass="79850">MSELPWENKKGNANTSNEHSPEPNLPWESEKKNDISVDVDSEIAPDIFANAIKPSEAKNSPDNKPEITVHPAFIPKITSDPIDKDENITMVKPFENDNVHINQVERTVSNIAVIDRIQKTSQKDDKKASLPLFEPDFPDNDIPPLVENNNDEAMFPSINEDEFTVAEEPVFPSINEDEFTATEEPVFPSINEFEFTATEEPVFPSINEDEFTATEEPVFPSINETEFTATEKPVFPPINEAEFTATRESTLPPIAKAAQEASKSIPNKKGKGFLASITDALKRIAQKKKLIDRMEEFQPIAPEYTDQDKESPAVSEQNHKGISSENKAIPPIDISENVNLDDIRTVVPIENAIIIEKEEIIEKVESSPLTLSIEAMDEIKKELADSKRSQESLYTNIGTLTGNIGELEQSLTVIKNDSENTNSSINARIEESTNHIAKIEKRISELEDTLENIHSDNSELQTGLASIEENIAELTSSNAMIFSHIQKITEFGNSRSAEIFETNDRIDKIDESLTLLTQIQDESQKNIHELRSVASDIIRSLEKAHNTNKEFKAETDERGELFKNELISLTEFVEKEFKAIGARSYKSHGENVHLNNIIKNSTNMKLCMEWLEFLMELVGCNHLSDILSFYEELGWINEDVRVELIRYAEGIDYYIEKSDWKLPPDDHVKSIWFIEQLAGLKVDKNRLSIIEKDIKKVKMGTEIYGI</sequence>
<keyword evidence="7" id="KW-1185">Reference proteome</keyword>
<feature type="compositionally biased region" description="Polar residues" evidence="4">
    <location>
        <begin position="314"/>
        <end position="326"/>
    </location>
</feature>
<evidence type="ECO:0000313" key="6">
    <source>
        <dbReference type="EMBL" id="ABE52168.1"/>
    </source>
</evidence>
<dbReference type="GO" id="GO:0097588">
    <property type="term" value="P:archaeal or bacterial-type flagellum-dependent cell motility"/>
    <property type="evidence" value="ECO:0007669"/>
    <property type="project" value="InterPro"/>
</dbReference>
<dbReference type="RefSeq" id="WP_011499314.1">
    <property type="nucleotide sequence ID" value="NC_007955.1"/>
</dbReference>
<keyword evidence="6" id="KW-0969">Cilium</keyword>
<evidence type="ECO:0000256" key="2">
    <source>
        <dbReference type="ARBA" id="ARBA00022440"/>
    </source>
</evidence>
<evidence type="ECO:0000256" key="3">
    <source>
        <dbReference type="SAM" id="Coils"/>
    </source>
</evidence>
<evidence type="ECO:0000256" key="1">
    <source>
        <dbReference type="ARBA" id="ARBA00004618"/>
    </source>
</evidence>
<feature type="domain" description="Archaeal flagella protein FlaD/E" evidence="5">
    <location>
        <begin position="590"/>
        <end position="679"/>
    </location>
</feature>
<dbReference type="Pfam" id="PF04659">
    <property type="entry name" value="Arch_fla_DE"/>
    <property type="match status" value="1"/>
</dbReference>
<keyword evidence="6" id="KW-0966">Cell projection</keyword>
<feature type="region of interest" description="Disordered" evidence="4">
    <location>
        <begin position="50"/>
        <end position="81"/>
    </location>
</feature>
<dbReference type="InterPro" id="IPR006752">
    <property type="entry name" value="Arch_fla_DE"/>
</dbReference>
<evidence type="ECO:0000259" key="5">
    <source>
        <dbReference type="Pfam" id="PF04659"/>
    </source>
</evidence>
<reference evidence="7" key="1">
    <citation type="journal article" date="2009" name="ISME J.">
        <title>The genome sequence of the psychrophilic archaeon, Methanococcoides burtonii: the role of genome evolution in cold adaptation.</title>
        <authorList>
            <person name="Allen M.A."/>
            <person name="Lauro F.M."/>
            <person name="Williams T.J."/>
            <person name="Burg D."/>
            <person name="Siddiqui K.S."/>
            <person name="De Francisci D."/>
            <person name="Chong K.W."/>
            <person name="Pilak O."/>
            <person name="Chew H.H."/>
            <person name="De Maere M.Z."/>
            <person name="Ting L."/>
            <person name="Katrib M."/>
            <person name="Ng C."/>
            <person name="Sowers K.R."/>
            <person name="Galperin M.Y."/>
            <person name="Anderson I.J."/>
            <person name="Ivanova N."/>
            <person name="Dalin E."/>
            <person name="Martinez M."/>
            <person name="Lapidus A."/>
            <person name="Hauser L."/>
            <person name="Land M."/>
            <person name="Thomas T."/>
            <person name="Cavicchioli R."/>
        </authorList>
    </citation>
    <scope>NUCLEOTIDE SEQUENCE [LARGE SCALE GENOMIC DNA]</scope>
    <source>
        <strain evidence="7">DSM 6242 / NBRC 107633 / OCM 468 / ACE-M</strain>
    </source>
</reference>
<keyword evidence="2" id="KW-0974">Archaeal flagellum</keyword>
<organism evidence="6 7">
    <name type="scientific">Methanococcoides burtonii (strain DSM 6242 / NBRC 107633 / OCM 468 / ACE-M)</name>
    <dbReference type="NCBI Taxonomy" id="259564"/>
    <lineage>
        <taxon>Archaea</taxon>
        <taxon>Methanobacteriati</taxon>
        <taxon>Methanobacteriota</taxon>
        <taxon>Stenosarchaea group</taxon>
        <taxon>Methanomicrobia</taxon>
        <taxon>Methanosarcinales</taxon>
        <taxon>Methanosarcinaceae</taxon>
        <taxon>Methanococcoides</taxon>
    </lineage>
</organism>
<dbReference type="AlphaFoldDB" id="Q12WK8"/>
<dbReference type="PANTHER" id="PTHR40698">
    <property type="entry name" value="FLAGELLA-RELATED PROTEIN E-RELATED-RELATED"/>
    <property type="match status" value="1"/>
</dbReference>
<protein>
    <submittedName>
        <fullName evidence="6">Archaeal flagella protein D</fullName>
    </submittedName>
</protein>
<gene>
    <name evidence="6" type="ordered locus">Mbur_1246</name>
</gene>
<feature type="region of interest" description="Disordered" evidence="4">
    <location>
        <begin position="1"/>
        <end position="33"/>
    </location>
</feature>
<evidence type="ECO:0000256" key="4">
    <source>
        <dbReference type="SAM" id="MobiDB-lite"/>
    </source>
</evidence>
<dbReference type="Proteomes" id="UP000001979">
    <property type="component" value="Chromosome"/>
</dbReference>
<dbReference type="Gene3D" id="1.10.287.1490">
    <property type="match status" value="1"/>
</dbReference>
<keyword evidence="3" id="KW-0175">Coiled coil</keyword>
<name>Q12WK8_METBU</name>
<dbReference type="HOGENOM" id="CLU_390637_0_0_2"/>
<dbReference type="KEGG" id="mbu:Mbur_1246"/>